<dbReference type="PROSITE" id="PS51651">
    <property type="entry name" value="DOCKER"/>
    <property type="match status" value="1"/>
</dbReference>
<evidence type="ECO:0000313" key="4">
    <source>
        <dbReference type="EMBL" id="NDV30074.1"/>
    </source>
</evidence>
<feature type="domain" description="DOCKER" evidence="3">
    <location>
        <begin position="229"/>
        <end position="662"/>
    </location>
</feature>
<dbReference type="InterPro" id="IPR043162">
    <property type="entry name" value="DOCK_C_lobe_C"/>
</dbReference>
<proteinExistence type="inferred from homology"/>
<evidence type="ECO:0000256" key="1">
    <source>
        <dbReference type="ARBA" id="ARBA00022658"/>
    </source>
</evidence>
<evidence type="ECO:0000256" key="2">
    <source>
        <dbReference type="PROSITE-ProRule" id="PRU00984"/>
    </source>
</evidence>
<dbReference type="InterPro" id="IPR026791">
    <property type="entry name" value="DOCK"/>
</dbReference>
<dbReference type="PANTHER" id="PTHR23317:SF76">
    <property type="entry name" value="LD20667P"/>
    <property type="match status" value="1"/>
</dbReference>
<dbReference type="InterPro" id="IPR043161">
    <property type="entry name" value="DOCK_C_lobe_A"/>
</dbReference>
<dbReference type="InterPro" id="IPR046769">
    <property type="entry name" value="DOCKER_Lobe_A"/>
</dbReference>
<dbReference type="GO" id="GO:0007264">
    <property type="term" value="P:small GTPase-mediated signal transduction"/>
    <property type="evidence" value="ECO:0007669"/>
    <property type="project" value="InterPro"/>
</dbReference>
<name>A0A6B2KZ89_9EUKA</name>
<dbReference type="InterPro" id="IPR046773">
    <property type="entry name" value="DOCKER_Lobe_C"/>
</dbReference>
<comment type="similarity">
    <text evidence="2">Belongs to the DOCK family.</text>
</comment>
<dbReference type="Gene3D" id="1.20.58.740">
    <property type="match status" value="1"/>
</dbReference>
<accession>A0A6B2KZ89</accession>
<sequence>MNFWTVGLDQLKKQSTEKDALDINFIGGVSSTILEYLELFMEDFSMDLLQKENTALVDRLSNLFLILLKVNTAEDILVNIILSLRHFLFENKSTLFRSQGNMFCTDCLCELFQKCFGDSFKVTVHSISLVYAFFKANFIEVGEILHMKWSATLALSKLDTKYYPRFLFVLEVLLSFAKKDPLQSMISSDWFLHIHDILSRLYRIVQYTIELPETNDPEYKTELFINLSQECHHSVEMRLKWYSALASFHEQSGYWEEAGQCKVFMASLIASYLIKKADTDTSYLPQSSDSCKQVSPNIIWELPLSEKSIFEPVSSLYFHENGYMNTVHSAIDAMVKASMFEEGVELVSILFDLHRVTGKFKKLEELGKMLWELADRAEKAITSNTRLHYNYYRVCMYGPKFKKFNNTKWIYKELPSVRLVDFSERLVKQFTEKFGEDVKVLPNTHDDLQIEPDKHYLQMLAVSPFLDANRLKSKKTLSVWDKQHGINSFAVEAPWGGPNGGKPSDEVSKQWKIRTIYFTPQYFPGYQRRLRVTEEKKDNIGPLECAIDLIESRLELIKVELHISPPNTKTLQIVLQGSIMPQVNSGPKAIMHYFLTTRDGQDSFDQKKIAILKEKLVEFIRLCDFALRLNEKLIDETQKEYQKVLQEHFNQFRTEAASYLQI</sequence>
<dbReference type="Pfam" id="PF20422">
    <property type="entry name" value="DHR-2_Lobe_B"/>
    <property type="match status" value="1"/>
</dbReference>
<dbReference type="CDD" id="cd11684">
    <property type="entry name" value="DHR2_DOCK"/>
    <property type="match status" value="1"/>
</dbReference>
<dbReference type="Pfam" id="PF06920">
    <property type="entry name" value="DHR-2_Lobe_A"/>
    <property type="match status" value="1"/>
</dbReference>
<organism evidence="4">
    <name type="scientific">Arcella intermedia</name>
    <dbReference type="NCBI Taxonomy" id="1963864"/>
    <lineage>
        <taxon>Eukaryota</taxon>
        <taxon>Amoebozoa</taxon>
        <taxon>Tubulinea</taxon>
        <taxon>Elardia</taxon>
        <taxon>Arcellinida</taxon>
        <taxon>Sphaerothecina</taxon>
        <taxon>Arcellidae</taxon>
        <taxon>Arcella</taxon>
    </lineage>
</organism>
<evidence type="ECO:0000259" key="3">
    <source>
        <dbReference type="PROSITE" id="PS51651"/>
    </source>
</evidence>
<dbReference type="GO" id="GO:0005085">
    <property type="term" value="F:guanyl-nucleotide exchange factor activity"/>
    <property type="evidence" value="ECO:0007669"/>
    <property type="project" value="UniProtKB-KW"/>
</dbReference>
<dbReference type="InterPro" id="IPR027357">
    <property type="entry name" value="DOCKER_dom"/>
</dbReference>
<dbReference type="EMBL" id="GIBP01001105">
    <property type="protein sequence ID" value="NDV30074.1"/>
    <property type="molecule type" value="Transcribed_RNA"/>
</dbReference>
<dbReference type="PANTHER" id="PTHR23317">
    <property type="entry name" value="DEDICATOR OF CYTOKINESIS DOCK"/>
    <property type="match status" value="1"/>
</dbReference>
<dbReference type="Pfam" id="PF20421">
    <property type="entry name" value="DHR-2_Lobe_C"/>
    <property type="match status" value="1"/>
</dbReference>
<reference evidence="4" key="1">
    <citation type="journal article" date="2020" name="J. Eukaryot. Microbiol.">
        <title>De novo Sequencing, Assembly and Annotation of the Transcriptome for the Free-Living Testate Amoeba Arcella intermedia.</title>
        <authorList>
            <person name="Ribeiro G.M."/>
            <person name="Porfirio-Sousa A.L."/>
            <person name="Maurer-Alcala X.X."/>
            <person name="Katz L.A."/>
            <person name="Lahr D.J.G."/>
        </authorList>
    </citation>
    <scope>NUCLEOTIDE SEQUENCE</scope>
</reference>
<dbReference type="Gene3D" id="1.25.40.410">
    <property type="match status" value="1"/>
</dbReference>
<dbReference type="AlphaFoldDB" id="A0A6B2KZ89"/>
<keyword evidence="1" id="KW-0344">Guanine-nucleotide releasing factor</keyword>
<dbReference type="InterPro" id="IPR046770">
    <property type="entry name" value="DOCKER_Lobe_B"/>
</dbReference>
<protein>
    <recommendedName>
        <fullName evidence="3">DOCKER domain-containing protein</fullName>
    </recommendedName>
</protein>